<keyword evidence="6 9" id="KW-0067">ATP-binding</keyword>
<reference evidence="9" key="1">
    <citation type="submission" date="2022-06" db="EMBL/GenBank/DDBJ databases">
        <title>Genome public.</title>
        <authorList>
            <person name="Sun Q."/>
        </authorList>
    </citation>
    <scope>NUCLEOTIDE SEQUENCE</scope>
    <source>
        <strain evidence="9">CWNU-1</strain>
    </source>
</reference>
<dbReference type="RefSeq" id="WP_250922384.1">
    <property type="nucleotide sequence ID" value="NZ_JAMQAW010000036.1"/>
</dbReference>
<dbReference type="EMBL" id="JAMQAW010000036">
    <property type="protein sequence ID" value="MCM2392070.1"/>
    <property type="molecule type" value="Genomic_DNA"/>
</dbReference>
<dbReference type="Gene3D" id="3.40.50.300">
    <property type="entry name" value="P-loop containing nucleotide triphosphate hydrolases"/>
    <property type="match status" value="2"/>
</dbReference>
<dbReference type="InterPro" id="IPR017871">
    <property type="entry name" value="ABC_transporter-like_CS"/>
</dbReference>
<evidence type="ECO:0000256" key="4">
    <source>
        <dbReference type="ARBA" id="ARBA00022475"/>
    </source>
</evidence>
<accession>A0ABT0UUC9</accession>
<dbReference type="GO" id="GO:0005524">
    <property type="term" value="F:ATP binding"/>
    <property type="evidence" value="ECO:0007669"/>
    <property type="project" value="UniProtKB-KW"/>
</dbReference>
<dbReference type="CDD" id="cd03257">
    <property type="entry name" value="ABC_NikE_OppD_transporters"/>
    <property type="match status" value="2"/>
</dbReference>
<dbReference type="NCBIfam" id="NF008453">
    <property type="entry name" value="PRK11308.1"/>
    <property type="match status" value="2"/>
</dbReference>
<comment type="subcellular location">
    <subcellularLocation>
        <location evidence="1">Cell membrane</location>
        <topology evidence="1">Peripheral membrane protein</topology>
    </subcellularLocation>
</comment>
<evidence type="ECO:0000256" key="1">
    <source>
        <dbReference type="ARBA" id="ARBA00004202"/>
    </source>
</evidence>
<evidence type="ECO:0000256" key="7">
    <source>
        <dbReference type="ARBA" id="ARBA00023136"/>
    </source>
</evidence>
<name>A0ABT0UUC9_9ACTN</name>
<feature type="domain" description="ABC transporter" evidence="8">
    <location>
        <begin position="22"/>
        <end position="270"/>
    </location>
</feature>
<dbReference type="InterPro" id="IPR027417">
    <property type="entry name" value="P-loop_NTPase"/>
</dbReference>
<evidence type="ECO:0000259" key="8">
    <source>
        <dbReference type="PROSITE" id="PS50893"/>
    </source>
</evidence>
<evidence type="ECO:0000256" key="5">
    <source>
        <dbReference type="ARBA" id="ARBA00022741"/>
    </source>
</evidence>
<dbReference type="PANTHER" id="PTHR43297">
    <property type="entry name" value="OLIGOPEPTIDE TRANSPORT ATP-BINDING PROTEIN APPD"/>
    <property type="match status" value="1"/>
</dbReference>
<sequence length="740" mass="79036">MRTSEGTENALGPADDSRVLTIRDLSVEIRRGDRVVHPVSGVNLALDRGETLGIVGETGSGKSMTGLAIMGMLPAGGRVTDGSIDFGGTELVGLPAERYRAIRGNDIAMVFQDSMTALNPTRRIGEQVAEPVRLHHGASKRAARARAAELLDLVGIPRPAERMDDYPHQLSGGMRQRVMIATALVCEPRIVIADEPTTALDVSIQAEILDLLDDLRSRLGMSMILVTHDMGVIARHADRVGVMYAGRVAETGPTPALFSHTQHRYTHALLSSIPSLTHDRREKLFSVPGAPPDLAVLHAGCPFAPRCAAATDRCREERPTLSVGEGGHTHACWHPVSGPAVRAQHLPETVTPEAVTPETGISATLKPVTVVSPHLTPAPVASAPVTSVTVTPVTVSPVVHPERETASRLRVVDLRREYPVGGRGLFGERRTVKAVSGVSFEVAAGETFGLVGESGCGKSSLGRMLVALDRPDSGEVIFDGASVTRMSSRELGPRRAQLQMMFQDSNASLDPRMRIGAILREPLAIQGIGSRAERTVRARELLGDVGLPLSVLERYPHELSGGQRQRVGLARALALDPRVLVADEPVSALDVSVRSQVLNLMRRIQRERDLSSVVISHDLAVVRYLADRVGVMYLGKLVETGTTDEVYGATAHPYTAGLLAAVPEADPGAPSPRAGVRVRGELPSPIDPPSGCRFRTRCALATEVCASAEPPLTTVTGSHQVACHHPLRSQAGQPVELTTR</sequence>
<proteinExistence type="inferred from homology"/>
<dbReference type="InterPro" id="IPR013563">
    <property type="entry name" value="Oligopep_ABC_C"/>
</dbReference>
<dbReference type="NCBIfam" id="NF007739">
    <property type="entry name" value="PRK10419.1"/>
    <property type="match status" value="2"/>
</dbReference>
<evidence type="ECO:0000256" key="3">
    <source>
        <dbReference type="ARBA" id="ARBA00022448"/>
    </source>
</evidence>
<dbReference type="PANTHER" id="PTHR43297:SF2">
    <property type="entry name" value="DIPEPTIDE TRANSPORT ATP-BINDING PROTEIN DPPD"/>
    <property type="match status" value="1"/>
</dbReference>
<evidence type="ECO:0000313" key="10">
    <source>
        <dbReference type="Proteomes" id="UP001431429"/>
    </source>
</evidence>
<dbReference type="Pfam" id="PF08352">
    <property type="entry name" value="oligo_HPY"/>
    <property type="match status" value="2"/>
</dbReference>
<comment type="similarity">
    <text evidence="2">Belongs to the ABC transporter superfamily.</text>
</comment>
<dbReference type="InterPro" id="IPR050388">
    <property type="entry name" value="ABC_Ni/Peptide_Import"/>
</dbReference>
<comment type="caution">
    <text evidence="9">The sequence shown here is derived from an EMBL/GenBank/DDBJ whole genome shotgun (WGS) entry which is preliminary data.</text>
</comment>
<dbReference type="Proteomes" id="UP001431429">
    <property type="component" value="Unassembled WGS sequence"/>
</dbReference>
<dbReference type="NCBIfam" id="TIGR01727">
    <property type="entry name" value="oligo_HPY"/>
    <property type="match status" value="2"/>
</dbReference>
<keyword evidence="3" id="KW-0813">Transport</keyword>
<dbReference type="Pfam" id="PF00005">
    <property type="entry name" value="ABC_tran"/>
    <property type="match status" value="2"/>
</dbReference>
<keyword evidence="4" id="KW-1003">Cell membrane</keyword>
<gene>
    <name evidence="9" type="ORF">NBG84_27930</name>
</gene>
<protein>
    <submittedName>
        <fullName evidence="9">ABC transporter ATP-binding protein</fullName>
    </submittedName>
</protein>
<keyword evidence="5" id="KW-0547">Nucleotide-binding</keyword>
<evidence type="ECO:0000256" key="2">
    <source>
        <dbReference type="ARBA" id="ARBA00005417"/>
    </source>
</evidence>
<dbReference type="SUPFAM" id="SSF52540">
    <property type="entry name" value="P-loop containing nucleoside triphosphate hydrolases"/>
    <property type="match status" value="2"/>
</dbReference>
<dbReference type="PROSITE" id="PS00211">
    <property type="entry name" value="ABC_TRANSPORTER_1"/>
    <property type="match status" value="2"/>
</dbReference>
<organism evidence="9 10">
    <name type="scientific">Streptomyces albipurpureus</name>
    <dbReference type="NCBI Taxonomy" id="2897419"/>
    <lineage>
        <taxon>Bacteria</taxon>
        <taxon>Bacillati</taxon>
        <taxon>Actinomycetota</taxon>
        <taxon>Actinomycetes</taxon>
        <taxon>Kitasatosporales</taxon>
        <taxon>Streptomycetaceae</taxon>
        <taxon>Streptomyces</taxon>
    </lineage>
</organism>
<keyword evidence="10" id="KW-1185">Reference proteome</keyword>
<evidence type="ECO:0000313" key="9">
    <source>
        <dbReference type="EMBL" id="MCM2392070.1"/>
    </source>
</evidence>
<keyword evidence="7" id="KW-0472">Membrane</keyword>
<dbReference type="InterPro" id="IPR003593">
    <property type="entry name" value="AAA+_ATPase"/>
</dbReference>
<dbReference type="InterPro" id="IPR003439">
    <property type="entry name" value="ABC_transporter-like_ATP-bd"/>
</dbReference>
<dbReference type="PROSITE" id="PS50893">
    <property type="entry name" value="ABC_TRANSPORTER_2"/>
    <property type="match status" value="2"/>
</dbReference>
<dbReference type="SMART" id="SM00382">
    <property type="entry name" value="AAA"/>
    <property type="match status" value="2"/>
</dbReference>
<feature type="domain" description="ABC transporter" evidence="8">
    <location>
        <begin position="409"/>
        <end position="659"/>
    </location>
</feature>
<evidence type="ECO:0000256" key="6">
    <source>
        <dbReference type="ARBA" id="ARBA00022840"/>
    </source>
</evidence>